<keyword evidence="4" id="KW-1185">Reference proteome</keyword>
<dbReference type="InterPro" id="IPR011009">
    <property type="entry name" value="Kinase-like_dom_sf"/>
</dbReference>
<dbReference type="Proteomes" id="UP000076727">
    <property type="component" value="Unassembled WGS sequence"/>
</dbReference>
<proteinExistence type="predicted"/>
<name>A0A165KGE9_9APHY</name>
<feature type="compositionally biased region" description="Low complexity" evidence="1">
    <location>
        <begin position="399"/>
        <end position="411"/>
    </location>
</feature>
<feature type="region of interest" description="Disordered" evidence="1">
    <location>
        <begin position="1"/>
        <end position="20"/>
    </location>
</feature>
<evidence type="ECO:0000313" key="4">
    <source>
        <dbReference type="Proteomes" id="UP000076727"/>
    </source>
</evidence>
<dbReference type="InterPro" id="IPR040976">
    <property type="entry name" value="Pkinase_fungal"/>
</dbReference>
<evidence type="ECO:0000259" key="2">
    <source>
        <dbReference type="Pfam" id="PF17667"/>
    </source>
</evidence>
<gene>
    <name evidence="3" type="ORF">DAEQUDRAFT_760642</name>
</gene>
<dbReference type="OrthoDB" id="3270165at2759"/>
<organism evidence="3 4">
    <name type="scientific">Daedalea quercina L-15889</name>
    <dbReference type="NCBI Taxonomy" id="1314783"/>
    <lineage>
        <taxon>Eukaryota</taxon>
        <taxon>Fungi</taxon>
        <taxon>Dikarya</taxon>
        <taxon>Basidiomycota</taxon>
        <taxon>Agaricomycotina</taxon>
        <taxon>Agaricomycetes</taxon>
        <taxon>Polyporales</taxon>
        <taxon>Fomitopsis</taxon>
    </lineage>
</organism>
<evidence type="ECO:0000313" key="3">
    <source>
        <dbReference type="EMBL" id="KZT63100.1"/>
    </source>
</evidence>
<dbReference type="PANTHER" id="PTHR38248">
    <property type="entry name" value="FUNK1 6"/>
    <property type="match status" value="1"/>
</dbReference>
<feature type="region of interest" description="Disordered" evidence="1">
    <location>
        <begin position="342"/>
        <end position="531"/>
    </location>
</feature>
<accession>A0A165KGE9</accession>
<dbReference type="Pfam" id="PF17667">
    <property type="entry name" value="Pkinase_fungal"/>
    <property type="match status" value="2"/>
</dbReference>
<dbReference type="Gene3D" id="1.10.510.10">
    <property type="entry name" value="Transferase(Phosphotransferase) domain 1"/>
    <property type="match status" value="1"/>
</dbReference>
<sequence>MPTPPPEGTNVPQKIPGSPAGHRTISGWYLAKRNHRFYDRSHTRLAIDTLGTYELAIALRDAIEGHKRAYEAGILHRDISKGDIMISRHQDGTYGFIQDFDCAFSWFHFLRRRGWQGTLASWEHYIQMNEGHQDLQLKAQAADIAAQRDRMRDRKERTLQGTLHFMAVEILMRSDITHEVRHDLESFFWLLTWMLLRHAKHEHVDGIHACQELFGGEKGKQCGVKRLWWLAEPKVLTIENHAPLNHLLKEFRRLCRENQFKDSLPEHPMTHDQVLRIFNDALAMEGWPEDDAAHEYQRPYNAKDQEELDALGTLRETSSLEPSGEVPILHTSSMILTLEEPEPDQDVDEDEATKASPQAKPPQKNTRERYSHVSFGLSSYGDDSSDGDVPDRCHRRNTSRAAGNSSIASSSRRGRHASRSTQGEGRGGSLSPGPSFGGGRTTTEASTKTRSVPRAVPMPQVPSMMRTRSQTRLGAPTSSRSRATKRTYSDENDGESRSDAAKRPRHPSPSPSRSPGRNKSRKGKGKQKLRS</sequence>
<feature type="compositionally biased region" description="Polar residues" evidence="1">
    <location>
        <begin position="466"/>
        <end position="481"/>
    </location>
</feature>
<reference evidence="3 4" key="1">
    <citation type="journal article" date="2016" name="Mol. Biol. Evol.">
        <title>Comparative Genomics of Early-Diverging Mushroom-Forming Fungi Provides Insights into the Origins of Lignocellulose Decay Capabilities.</title>
        <authorList>
            <person name="Nagy L.G."/>
            <person name="Riley R."/>
            <person name="Tritt A."/>
            <person name="Adam C."/>
            <person name="Daum C."/>
            <person name="Floudas D."/>
            <person name="Sun H."/>
            <person name="Yadav J.S."/>
            <person name="Pangilinan J."/>
            <person name="Larsson K.H."/>
            <person name="Matsuura K."/>
            <person name="Barry K."/>
            <person name="Labutti K."/>
            <person name="Kuo R."/>
            <person name="Ohm R.A."/>
            <person name="Bhattacharya S.S."/>
            <person name="Shirouzu T."/>
            <person name="Yoshinaga Y."/>
            <person name="Martin F.M."/>
            <person name="Grigoriev I.V."/>
            <person name="Hibbett D.S."/>
        </authorList>
    </citation>
    <scope>NUCLEOTIDE SEQUENCE [LARGE SCALE GENOMIC DNA]</scope>
    <source>
        <strain evidence="3 4">L-15889</strain>
    </source>
</reference>
<feature type="compositionally biased region" description="Polar residues" evidence="1">
    <location>
        <begin position="441"/>
        <end position="450"/>
    </location>
</feature>
<feature type="compositionally biased region" description="Basic residues" evidence="1">
    <location>
        <begin position="516"/>
        <end position="531"/>
    </location>
</feature>
<evidence type="ECO:0000256" key="1">
    <source>
        <dbReference type="SAM" id="MobiDB-lite"/>
    </source>
</evidence>
<feature type="domain" description="Fungal-type protein kinase" evidence="2">
    <location>
        <begin position="53"/>
        <end position="108"/>
    </location>
</feature>
<dbReference type="AlphaFoldDB" id="A0A165KGE9"/>
<dbReference type="SUPFAM" id="SSF56112">
    <property type="entry name" value="Protein kinase-like (PK-like)"/>
    <property type="match status" value="1"/>
</dbReference>
<feature type="compositionally biased region" description="Acidic residues" evidence="1">
    <location>
        <begin position="342"/>
        <end position="351"/>
    </location>
</feature>
<feature type="compositionally biased region" description="Gly residues" evidence="1">
    <location>
        <begin position="424"/>
        <end position="440"/>
    </location>
</feature>
<feature type="domain" description="Fungal-type protein kinase" evidence="2">
    <location>
        <begin position="143"/>
        <end position="194"/>
    </location>
</feature>
<protein>
    <recommendedName>
        <fullName evidence="2">Fungal-type protein kinase domain-containing protein</fullName>
    </recommendedName>
</protein>
<dbReference type="EMBL" id="KV429264">
    <property type="protein sequence ID" value="KZT63100.1"/>
    <property type="molecule type" value="Genomic_DNA"/>
</dbReference>
<dbReference type="PANTHER" id="PTHR38248:SF2">
    <property type="entry name" value="FUNK1 11"/>
    <property type="match status" value="1"/>
</dbReference>